<dbReference type="InterPro" id="IPR036412">
    <property type="entry name" value="HAD-like_sf"/>
</dbReference>
<dbReference type="NCBIfam" id="TIGR01428">
    <property type="entry name" value="HAD_type_II"/>
    <property type="match status" value="1"/>
</dbReference>
<dbReference type="EC" id="3.8.1.2" evidence="3"/>
<dbReference type="GO" id="GO:0018784">
    <property type="term" value="F:(S)-2-haloacid dehalogenase activity"/>
    <property type="evidence" value="ECO:0007669"/>
    <property type="project" value="UniProtKB-UniRule"/>
</dbReference>
<protein>
    <recommendedName>
        <fullName evidence="3">(S)-2-haloacid dehalogenase</fullName>
        <ecNumber evidence="3">3.8.1.2</ecNumber>
    </recommendedName>
    <alternativeName>
        <fullName evidence="3">2-haloalkanoic acid dehalogenase</fullName>
    </alternativeName>
    <alternativeName>
        <fullName evidence="3">Halocarboxylic acid halidohydrolase</fullName>
    </alternativeName>
    <alternativeName>
        <fullName evidence="3">L-2-haloacid dehalogenase</fullName>
    </alternativeName>
</protein>
<dbReference type="PANTHER" id="PTHR43316:SF3">
    <property type="entry name" value="HALOACID DEHALOGENASE, TYPE II (AFU_ORTHOLOGUE AFUA_2G07750)-RELATED"/>
    <property type="match status" value="1"/>
</dbReference>
<dbReference type="NCBIfam" id="TIGR01493">
    <property type="entry name" value="HAD-SF-IA-v2"/>
    <property type="match status" value="1"/>
</dbReference>
<sequence length="253" mass="27413">MTIRAVVFDAYGTLYDVQSVAGVIEAAFPGHGDYITQVWRLKQLEYSWLRSLMDRYEDFLAVTRDSLNYTLGTLGLAADAALFGRIVEAYNTVSPYPDAAAALEALKPNHRLAILSNGSPAMLDALVRNSGLDRYLDAVISVDARKAYKPDRRAYEPVEHRLGCRPEEVAFVSSNGFDIAGARSFGFKVIRIERVTPAALRADLTGGAPIGPGTLSRALRTQSERLGFDPHAVVNALSALPEAVGRLDSAAQA</sequence>
<proteinExistence type="inferred from homology"/>
<evidence type="ECO:0000256" key="3">
    <source>
        <dbReference type="RuleBase" id="RU368077"/>
    </source>
</evidence>
<comment type="catalytic activity">
    <reaction evidence="3">
        <text>an (S)-2-haloacid + H2O = a (2R)-2-hydroxycarboxylate + a halide anion + H(+)</text>
        <dbReference type="Rhea" id="RHEA:11192"/>
        <dbReference type="ChEBI" id="CHEBI:15377"/>
        <dbReference type="ChEBI" id="CHEBI:15378"/>
        <dbReference type="ChEBI" id="CHEBI:16042"/>
        <dbReference type="ChEBI" id="CHEBI:58314"/>
        <dbReference type="ChEBI" id="CHEBI:137405"/>
        <dbReference type="EC" id="3.8.1.2"/>
    </reaction>
</comment>
<accession>A0A2S6NMG9</accession>
<reference evidence="4 5" key="1">
    <citation type="journal article" date="2018" name="Arch. Microbiol.">
        <title>New insights into the metabolic potential of the phototrophic purple bacterium Rhodopila globiformis DSM 161(T) from its draft genome sequence and evidence for a vanadium-dependent nitrogenase.</title>
        <authorList>
            <person name="Imhoff J.F."/>
            <person name="Rahn T."/>
            <person name="Kunzel S."/>
            <person name="Neulinger S.C."/>
        </authorList>
    </citation>
    <scope>NUCLEOTIDE SEQUENCE [LARGE SCALE GENOMIC DNA]</scope>
    <source>
        <strain evidence="4 5">DSM 161</strain>
    </source>
</reference>
<dbReference type="SFLD" id="SFLDG01135">
    <property type="entry name" value="C1.5.6:_HAD__Beta-PGM__Phospha"/>
    <property type="match status" value="1"/>
</dbReference>
<dbReference type="InterPro" id="IPR006328">
    <property type="entry name" value="2-HAD"/>
</dbReference>
<dbReference type="SFLD" id="SFLDG01129">
    <property type="entry name" value="C1.5:_HAD__Beta-PGM__Phosphata"/>
    <property type="match status" value="1"/>
</dbReference>
<dbReference type="Gene3D" id="1.10.150.240">
    <property type="entry name" value="Putative phosphatase, domain 2"/>
    <property type="match status" value="1"/>
</dbReference>
<dbReference type="PANTHER" id="PTHR43316">
    <property type="entry name" value="HYDROLASE, HALOACID DELAHOGENASE-RELATED"/>
    <property type="match status" value="1"/>
</dbReference>
<evidence type="ECO:0000313" key="5">
    <source>
        <dbReference type="Proteomes" id="UP000239724"/>
    </source>
</evidence>
<name>A0A2S6NMG9_RHOGL</name>
<dbReference type="Gene3D" id="3.40.50.1000">
    <property type="entry name" value="HAD superfamily/HAD-like"/>
    <property type="match status" value="1"/>
</dbReference>
<dbReference type="Proteomes" id="UP000239724">
    <property type="component" value="Unassembled WGS sequence"/>
</dbReference>
<dbReference type="Pfam" id="PF00702">
    <property type="entry name" value="Hydrolase"/>
    <property type="match status" value="1"/>
</dbReference>
<keyword evidence="2 3" id="KW-0378">Hydrolase</keyword>
<dbReference type="InterPro" id="IPR023214">
    <property type="entry name" value="HAD_sf"/>
</dbReference>
<evidence type="ECO:0000313" key="4">
    <source>
        <dbReference type="EMBL" id="PPQ37309.1"/>
    </source>
</evidence>
<dbReference type="OrthoDB" id="7989657at2"/>
<keyword evidence="5" id="KW-1185">Reference proteome</keyword>
<comment type="function">
    <text evidence="3">Catalyzes the hydrolytic dehalogenation of small (S)-2-haloalkanoic acids to yield the corresponding (R)-2-hydroxyalkanoic acids.</text>
</comment>
<dbReference type="SFLD" id="SFLDS00003">
    <property type="entry name" value="Haloacid_Dehalogenase"/>
    <property type="match status" value="1"/>
</dbReference>
<gene>
    <name evidence="4" type="ORF">CCS01_03675</name>
</gene>
<dbReference type="PRINTS" id="PR00413">
    <property type="entry name" value="HADHALOGNASE"/>
</dbReference>
<dbReference type="InterPro" id="IPR006439">
    <property type="entry name" value="HAD-SF_hydro_IA"/>
</dbReference>
<evidence type="ECO:0000256" key="1">
    <source>
        <dbReference type="ARBA" id="ARBA00008106"/>
    </source>
</evidence>
<comment type="similarity">
    <text evidence="1 3">Belongs to the HAD-like hydrolase superfamily. S-2-haloalkanoic acid dehalogenase family.</text>
</comment>
<organism evidence="4 5">
    <name type="scientific">Rhodopila globiformis</name>
    <name type="common">Rhodopseudomonas globiformis</name>
    <dbReference type="NCBI Taxonomy" id="1071"/>
    <lineage>
        <taxon>Bacteria</taxon>
        <taxon>Pseudomonadati</taxon>
        <taxon>Pseudomonadota</taxon>
        <taxon>Alphaproteobacteria</taxon>
        <taxon>Acetobacterales</taxon>
        <taxon>Acetobacteraceae</taxon>
        <taxon>Rhodopila</taxon>
    </lineage>
</organism>
<dbReference type="EMBL" id="NHRY01000049">
    <property type="protein sequence ID" value="PPQ37309.1"/>
    <property type="molecule type" value="Genomic_DNA"/>
</dbReference>
<comment type="caution">
    <text evidence="4">The sequence shown here is derived from an EMBL/GenBank/DDBJ whole genome shotgun (WGS) entry which is preliminary data.</text>
</comment>
<dbReference type="InterPro" id="IPR023198">
    <property type="entry name" value="PGP-like_dom2"/>
</dbReference>
<dbReference type="CDD" id="cd02588">
    <property type="entry name" value="HAD_L2-DEX"/>
    <property type="match status" value="1"/>
</dbReference>
<dbReference type="InterPro" id="IPR051540">
    <property type="entry name" value="S-2-haloacid_dehalogenase"/>
</dbReference>
<dbReference type="RefSeq" id="WP_104517488.1">
    <property type="nucleotide sequence ID" value="NZ_NHRY01000049.1"/>
</dbReference>
<dbReference type="SUPFAM" id="SSF56784">
    <property type="entry name" value="HAD-like"/>
    <property type="match status" value="1"/>
</dbReference>
<dbReference type="SFLD" id="SFLDF00045">
    <property type="entry name" value="2-haloacid_dehalogenase"/>
    <property type="match status" value="1"/>
</dbReference>
<evidence type="ECO:0000256" key="2">
    <source>
        <dbReference type="ARBA" id="ARBA00022801"/>
    </source>
</evidence>
<dbReference type="AlphaFoldDB" id="A0A2S6NMG9"/>